<dbReference type="AlphaFoldDB" id="A0AAD9X688"/>
<keyword evidence="2" id="KW-1185">Reference proteome</keyword>
<organism evidence="1 2">
    <name type="scientific">Dipteronia dyeriana</name>
    <dbReference type="NCBI Taxonomy" id="168575"/>
    <lineage>
        <taxon>Eukaryota</taxon>
        <taxon>Viridiplantae</taxon>
        <taxon>Streptophyta</taxon>
        <taxon>Embryophyta</taxon>
        <taxon>Tracheophyta</taxon>
        <taxon>Spermatophyta</taxon>
        <taxon>Magnoliopsida</taxon>
        <taxon>eudicotyledons</taxon>
        <taxon>Gunneridae</taxon>
        <taxon>Pentapetalae</taxon>
        <taxon>rosids</taxon>
        <taxon>malvids</taxon>
        <taxon>Sapindales</taxon>
        <taxon>Sapindaceae</taxon>
        <taxon>Hippocastanoideae</taxon>
        <taxon>Acereae</taxon>
        <taxon>Dipteronia</taxon>
    </lineage>
</organism>
<sequence length="90" mass="10427">MECVFSIMYPFVLNGKVKGAIRPLRGLRQGLPYVNNRNKRILFDNIKGQVAKAGNGSFLWKSLLWGREFLDKGLRWRVGNGKSIRIYKDR</sequence>
<evidence type="ECO:0008006" key="3">
    <source>
        <dbReference type="Google" id="ProtNLM"/>
    </source>
</evidence>
<reference evidence="1" key="1">
    <citation type="journal article" date="2023" name="Plant J.">
        <title>Genome sequences and population genomics provide insights into the demographic history, inbreeding, and mutation load of two 'living fossil' tree species of Dipteronia.</title>
        <authorList>
            <person name="Feng Y."/>
            <person name="Comes H.P."/>
            <person name="Chen J."/>
            <person name="Zhu S."/>
            <person name="Lu R."/>
            <person name="Zhang X."/>
            <person name="Li P."/>
            <person name="Qiu J."/>
            <person name="Olsen K.M."/>
            <person name="Qiu Y."/>
        </authorList>
    </citation>
    <scope>NUCLEOTIDE SEQUENCE</scope>
    <source>
        <strain evidence="1">KIB01</strain>
    </source>
</reference>
<comment type="caution">
    <text evidence="1">The sequence shown here is derived from an EMBL/GenBank/DDBJ whole genome shotgun (WGS) entry which is preliminary data.</text>
</comment>
<accession>A0AAD9X688</accession>
<proteinExistence type="predicted"/>
<name>A0AAD9X688_9ROSI</name>
<evidence type="ECO:0000313" key="1">
    <source>
        <dbReference type="EMBL" id="KAK2653554.1"/>
    </source>
</evidence>
<gene>
    <name evidence="1" type="ORF">Ddye_013410</name>
</gene>
<dbReference type="EMBL" id="JANJYI010000004">
    <property type="protein sequence ID" value="KAK2653554.1"/>
    <property type="molecule type" value="Genomic_DNA"/>
</dbReference>
<evidence type="ECO:0000313" key="2">
    <source>
        <dbReference type="Proteomes" id="UP001280121"/>
    </source>
</evidence>
<dbReference type="Proteomes" id="UP001280121">
    <property type="component" value="Unassembled WGS sequence"/>
</dbReference>
<protein>
    <recommendedName>
        <fullName evidence="3">Reverse transcriptase</fullName>
    </recommendedName>
</protein>